<gene>
    <name evidence="1" type="ORF">KSX_00140</name>
</gene>
<accession>A0A8J3HTT8</accession>
<sequence>MAKSYYSTVFEQTADHVWATIRDFGRYEWASGVSKAYIENEKAGDAVGAIRNFRVGNLRERQRLLAHSDLDRSYTFEFCDQGSIQVSNYQATLRVTPIIDGNQAFVEWWATFDCEPTEVDHWTSYFANEGFPKWLGSLRAQLER</sequence>
<dbReference type="Pfam" id="PF10604">
    <property type="entry name" value="Polyketide_cyc2"/>
    <property type="match status" value="1"/>
</dbReference>
<protein>
    <submittedName>
        <fullName evidence="1">Polyketide cyclase</fullName>
    </submittedName>
</protein>
<dbReference type="InterPro" id="IPR019587">
    <property type="entry name" value="Polyketide_cyclase/dehydratase"/>
</dbReference>
<organism evidence="1 2">
    <name type="scientific">Ktedonospora formicarum</name>
    <dbReference type="NCBI Taxonomy" id="2778364"/>
    <lineage>
        <taxon>Bacteria</taxon>
        <taxon>Bacillati</taxon>
        <taxon>Chloroflexota</taxon>
        <taxon>Ktedonobacteria</taxon>
        <taxon>Ktedonobacterales</taxon>
        <taxon>Ktedonobacteraceae</taxon>
        <taxon>Ktedonospora</taxon>
    </lineage>
</organism>
<dbReference type="CDD" id="cd07821">
    <property type="entry name" value="PYR_PYL_RCAR_like"/>
    <property type="match status" value="1"/>
</dbReference>
<dbReference type="SUPFAM" id="SSF55961">
    <property type="entry name" value="Bet v1-like"/>
    <property type="match status" value="1"/>
</dbReference>
<dbReference type="RefSeq" id="WP_220191476.1">
    <property type="nucleotide sequence ID" value="NZ_BNJF01000001.1"/>
</dbReference>
<comment type="caution">
    <text evidence="1">The sequence shown here is derived from an EMBL/GenBank/DDBJ whole genome shotgun (WGS) entry which is preliminary data.</text>
</comment>
<dbReference type="Gene3D" id="3.30.530.20">
    <property type="match status" value="1"/>
</dbReference>
<proteinExistence type="predicted"/>
<dbReference type="Proteomes" id="UP000612362">
    <property type="component" value="Unassembled WGS sequence"/>
</dbReference>
<evidence type="ECO:0000313" key="2">
    <source>
        <dbReference type="Proteomes" id="UP000612362"/>
    </source>
</evidence>
<dbReference type="AlphaFoldDB" id="A0A8J3HTT8"/>
<name>A0A8J3HTT8_9CHLR</name>
<dbReference type="InterPro" id="IPR023393">
    <property type="entry name" value="START-like_dom_sf"/>
</dbReference>
<evidence type="ECO:0000313" key="1">
    <source>
        <dbReference type="EMBL" id="GHO41851.1"/>
    </source>
</evidence>
<dbReference type="EMBL" id="BNJF01000001">
    <property type="protein sequence ID" value="GHO41851.1"/>
    <property type="molecule type" value="Genomic_DNA"/>
</dbReference>
<keyword evidence="2" id="KW-1185">Reference proteome</keyword>
<dbReference type="PANTHER" id="PTHR39332">
    <property type="entry name" value="BLL4707 PROTEIN"/>
    <property type="match status" value="1"/>
</dbReference>
<reference evidence="1" key="1">
    <citation type="submission" date="2020-10" db="EMBL/GenBank/DDBJ databases">
        <title>Taxonomic study of unclassified bacteria belonging to the class Ktedonobacteria.</title>
        <authorList>
            <person name="Yabe S."/>
            <person name="Wang C.M."/>
            <person name="Zheng Y."/>
            <person name="Sakai Y."/>
            <person name="Cavaletti L."/>
            <person name="Monciardini P."/>
            <person name="Donadio S."/>
        </authorList>
    </citation>
    <scope>NUCLEOTIDE SEQUENCE</scope>
    <source>
        <strain evidence="1">SOSP1-1</strain>
    </source>
</reference>
<dbReference type="PANTHER" id="PTHR39332:SF7">
    <property type="entry name" value="SRPBCC FAMILY PROTEIN"/>
    <property type="match status" value="1"/>
</dbReference>